<feature type="compositionally biased region" description="Basic and acidic residues" evidence="1">
    <location>
        <begin position="123"/>
        <end position="224"/>
    </location>
</feature>
<dbReference type="InterPro" id="IPR035445">
    <property type="entry name" value="GYF-like_dom_sf"/>
</dbReference>
<dbReference type="Pfam" id="PF02213">
    <property type="entry name" value="GYF"/>
    <property type="match status" value="1"/>
</dbReference>
<feature type="region of interest" description="Disordered" evidence="1">
    <location>
        <begin position="116"/>
        <end position="281"/>
    </location>
</feature>
<feature type="compositionally biased region" description="Low complexity" evidence="1">
    <location>
        <begin position="1358"/>
        <end position="1374"/>
    </location>
</feature>
<dbReference type="Proteomes" id="UP001632038">
    <property type="component" value="Unassembled WGS sequence"/>
</dbReference>
<comment type="caution">
    <text evidence="3">The sequence shown here is derived from an EMBL/GenBank/DDBJ whole genome shotgun (WGS) entry which is preliminary data.</text>
</comment>
<feature type="compositionally biased region" description="Polar residues" evidence="1">
    <location>
        <begin position="484"/>
        <end position="530"/>
    </location>
</feature>
<reference evidence="4" key="1">
    <citation type="journal article" date="2024" name="IScience">
        <title>Strigolactones Initiate the Formation of Haustorium-like Structures in Castilleja.</title>
        <authorList>
            <person name="Buerger M."/>
            <person name="Peterson D."/>
            <person name="Chory J."/>
        </authorList>
    </citation>
    <scope>NUCLEOTIDE SEQUENCE [LARGE SCALE GENOMIC DNA]</scope>
</reference>
<protein>
    <recommendedName>
        <fullName evidence="2">GYF domain-containing protein</fullName>
    </recommendedName>
</protein>
<feature type="region of interest" description="Disordered" evidence="1">
    <location>
        <begin position="389"/>
        <end position="408"/>
    </location>
</feature>
<evidence type="ECO:0000259" key="2">
    <source>
        <dbReference type="PROSITE" id="PS50829"/>
    </source>
</evidence>
<proteinExistence type="predicted"/>
<dbReference type="CDD" id="cd00072">
    <property type="entry name" value="GYF"/>
    <property type="match status" value="1"/>
</dbReference>
<dbReference type="PANTHER" id="PTHR47471">
    <property type="entry name" value="GYF DOMAIN-CONTAINING PROTEIN"/>
    <property type="match status" value="1"/>
</dbReference>
<organism evidence="3 4">
    <name type="scientific">Castilleja foliolosa</name>
    <dbReference type="NCBI Taxonomy" id="1961234"/>
    <lineage>
        <taxon>Eukaryota</taxon>
        <taxon>Viridiplantae</taxon>
        <taxon>Streptophyta</taxon>
        <taxon>Embryophyta</taxon>
        <taxon>Tracheophyta</taxon>
        <taxon>Spermatophyta</taxon>
        <taxon>Magnoliopsida</taxon>
        <taxon>eudicotyledons</taxon>
        <taxon>Gunneridae</taxon>
        <taxon>Pentapetalae</taxon>
        <taxon>asterids</taxon>
        <taxon>lamiids</taxon>
        <taxon>Lamiales</taxon>
        <taxon>Orobanchaceae</taxon>
        <taxon>Pedicularideae</taxon>
        <taxon>Castillejinae</taxon>
        <taxon>Castilleja</taxon>
    </lineage>
</organism>
<dbReference type="SMART" id="SM00444">
    <property type="entry name" value="GYF"/>
    <property type="match status" value="1"/>
</dbReference>
<feature type="compositionally biased region" description="Polar residues" evidence="1">
    <location>
        <begin position="1197"/>
        <end position="1208"/>
    </location>
</feature>
<feature type="region of interest" description="Disordered" evidence="1">
    <location>
        <begin position="468"/>
        <end position="539"/>
    </location>
</feature>
<dbReference type="PROSITE" id="PS50829">
    <property type="entry name" value="GYF"/>
    <property type="match status" value="1"/>
</dbReference>
<dbReference type="Gene3D" id="3.30.1490.40">
    <property type="match status" value="1"/>
</dbReference>
<feature type="region of interest" description="Disordered" evidence="1">
    <location>
        <begin position="1345"/>
        <end position="1499"/>
    </location>
</feature>
<name>A0ABD3DII3_9LAMI</name>
<feature type="compositionally biased region" description="Polar residues" evidence="1">
    <location>
        <begin position="1519"/>
        <end position="1550"/>
    </location>
</feature>
<dbReference type="SUPFAM" id="SSF55277">
    <property type="entry name" value="GYF domain"/>
    <property type="match status" value="1"/>
</dbReference>
<feature type="domain" description="GYF" evidence="2">
    <location>
        <begin position="569"/>
        <end position="620"/>
    </location>
</feature>
<dbReference type="InterPro" id="IPR003169">
    <property type="entry name" value="GYF"/>
</dbReference>
<accession>A0ABD3DII3</accession>
<feature type="region of interest" description="Disordered" evidence="1">
    <location>
        <begin position="1079"/>
        <end position="1130"/>
    </location>
</feature>
<evidence type="ECO:0000313" key="4">
    <source>
        <dbReference type="Proteomes" id="UP001632038"/>
    </source>
</evidence>
<feature type="compositionally biased region" description="Low complexity" evidence="1">
    <location>
        <begin position="1117"/>
        <end position="1127"/>
    </location>
</feature>
<keyword evidence="4" id="KW-1185">Reference proteome</keyword>
<dbReference type="EMBL" id="JAVIJP010000017">
    <property type="protein sequence ID" value="KAL3640839.1"/>
    <property type="molecule type" value="Genomic_DNA"/>
</dbReference>
<evidence type="ECO:0000313" key="3">
    <source>
        <dbReference type="EMBL" id="KAL3640839.1"/>
    </source>
</evidence>
<dbReference type="PANTHER" id="PTHR47471:SF1">
    <property type="entry name" value="PROTEIN ESSENTIAL FOR POTEXVIRUS ACCUMULATION 1"/>
    <property type="match status" value="1"/>
</dbReference>
<feature type="compositionally biased region" description="Basic and acidic residues" evidence="1">
    <location>
        <begin position="468"/>
        <end position="478"/>
    </location>
</feature>
<feature type="region of interest" description="Disordered" evidence="1">
    <location>
        <begin position="1513"/>
        <end position="1572"/>
    </location>
</feature>
<evidence type="ECO:0000256" key="1">
    <source>
        <dbReference type="SAM" id="MobiDB-lite"/>
    </source>
</evidence>
<feature type="compositionally biased region" description="Basic and acidic residues" evidence="1">
    <location>
        <begin position="1096"/>
        <end position="1109"/>
    </location>
</feature>
<feature type="region of interest" description="Disordered" evidence="1">
    <location>
        <begin position="1195"/>
        <end position="1219"/>
    </location>
</feature>
<feature type="compositionally biased region" description="Basic and acidic residues" evidence="1">
    <location>
        <begin position="235"/>
        <end position="246"/>
    </location>
</feature>
<feature type="compositionally biased region" description="Polar residues" evidence="1">
    <location>
        <begin position="429"/>
        <end position="438"/>
    </location>
</feature>
<feature type="region of interest" description="Disordered" evidence="1">
    <location>
        <begin position="413"/>
        <end position="442"/>
    </location>
</feature>
<sequence>MADKTEFDSLPNQIPKDYIFNVMQSPRNNLPEIVSRFKVYNRLFGCEDVQGSDNSIPLSPQWLLPKPGENKTGSLAGVQENHLSPLPSNANRFVAAKSTGAGYDSVDSNKKKDVFRPSVLDMESGRRDRWRDEERDTDSSARKDRWKEGEREHVDNRRVDRKVDPSGKHYGETRQQRWTDSGNRDTTHDQRRDNKWNSRWGHDDKEADAVREKWGDSKKEDVALLDKAPSNIPSHGKDERDGDHYRPWRPTYSRGRADPHHQNKQAPTFSHGRGRGENPGPVFSHGRGRGIGSGGNSVTQAFNHLQAHGTFIEKGETGHGEPYPLTYSRTKLIDIYRTTDMISYSKYSEGVVQVPSLTQEEAIEPLAICAPTPEELVILKGIDEEEIVSSGAPQVSKDGSGGRTTPEFMQSRRNRLGTGKDDFLLDNPDGSSDYSEALTNDKHTHRWPNAKVERVQEYRASDHKMNIEALKEDSRNNDDISAARGTSTPEHSSLLHTGSWRSSSIAERSRLTSDSPNNVWQNSTMDSPNTKKAAPKWQVGDDSVMRRQPPAAINRELEPHITSLPSPEDLVLFYKDPQGEIQGPFAGSDIITWFESGYFGIDLKVRLANAPPDSPFSLLGDVMPHLRAKARAPPGFSTPKPNEIQDTPGISNYTSFGNLHAVASETDVLKNDPRYQQGMGNPKEAENRFLESLMAGGLSSASFLSEGMQGYGGNNFIGRPPLGSNSGDDPYLLAKKLVLERQRSIPNPYSVWPGKDAASVAAKTDVMNETSAVNNGISGWMNIPSQQGGLDPLQDKLDVRHTQNIPPQSPLGMMQQRLQPQNAALSNLLAQSLDNSSRILTPENLIAPGIPQDQQILSLLQQQYLLQQVQSQAPVASQQQLSLLDMMLKQEQQQQLMRQQQQLLSQVLSQNQPSGEASYAQLQTSGSAAGNANVDHARFQHQLQTADLVLPSRDSQDISRETENPEISMHLPHQMFANMAQENSEVTVHLPHQMYANTPKQRNWDASATEQIAEQPKGLLYAESVRVPTSDIMSSFPAKENLGESVSQQQFEVNNTKEPLFHKTVEVADIHAGALVEPQDIDEQHIDDSSVVNEVKIPEAREVKKTSEKKSKKQKSSKLQQSKSSQSEGVISGNAKFETVAAKGDVLAASVTGKEKTKIKKGAGDVGVLSGQSSLPAVNYADNGVTVEKNAQPGQVAHTSQLSTQANAGQRAWKPAPGFKPKSFLEIQQEEQRRAQEEQNRAQEEAEVYDISASVSSMSVSSPWAGVVANADHKALDEIRQDTTIIETNYAKSDSSPILKNKNNQNEELFWDYGDAKLGDRDMESLKSIMSSQIASVADDDFIDAKDTKKSRKKSAKAKTAVAKTAPVAAAGDAFIGSSSIDKGKHVRQMQQQKEVLPALPSGPSLGDFVPWKGEPASPPAPAWSESSKPHKTASLRDILKEQGRKVSSSVPVPTPQKPAATQPARGSGPSLSYSSSPAKAASQMTSNSQASSQSKQKVEDDLFWGPLDQPKAEAKQSDFPQLSTQSGWGSKSTPVKGNLGGTSNRQKSTGGKPADYSLPAKGKKNAPTKHSEATDFKEWCESECVRLIGSKDTSILEYCLKISRSEAETLLIENLGSFDPNHEFIDKFLSYKDFLPTDVIEIAFKNRSDWKTTPSAFGDKISDYVDVGDSEPGGVGPAADVITKTGKKKGKKGKKVSASVLGFNVVSNRIMMGEIQTVDE</sequence>
<gene>
    <name evidence="3" type="ORF">CASFOL_015807</name>
</gene>
<feature type="compositionally biased region" description="Low complexity" evidence="1">
    <location>
        <begin position="1458"/>
        <end position="1495"/>
    </location>
</feature>